<dbReference type="KEGG" id="spu:589420"/>
<dbReference type="RefSeq" id="XP_030836522.1">
    <property type="nucleotide sequence ID" value="XM_030980662.1"/>
</dbReference>
<dbReference type="FunCoup" id="A0A7M7NJ45">
    <property type="interactions" value="814"/>
</dbReference>
<dbReference type="FunFam" id="1.10.472.10:FF:000192">
    <property type="entry name" value="Predicted protein"/>
    <property type="match status" value="1"/>
</dbReference>
<name>A0A7M7NJ45_STRPU</name>
<dbReference type="InParanoid" id="A0A7M7NJ45"/>
<organism evidence="4 5">
    <name type="scientific">Strongylocentrotus purpuratus</name>
    <name type="common">Purple sea urchin</name>
    <dbReference type="NCBI Taxonomy" id="7668"/>
    <lineage>
        <taxon>Eukaryota</taxon>
        <taxon>Metazoa</taxon>
        <taxon>Echinodermata</taxon>
        <taxon>Eleutherozoa</taxon>
        <taxon>Echinozoa</taxon>
        <taxon>Echinoidea</taxon>
        <taxon>Euechinoidea</taxon>
        <taxon>Echinacea</taxon>
        <taxon>Camarodonta</taxon>
        <taxon>Echinidea</taxon>
        <taxon>Strongylocentrotidae</taxon>
        <taxon>Strongylocentrotus</taxon>
    </lineage>
</organism>
<dbReference type="Pfam" id="PF00134">
    <property type="entry name" value="Cyclin_N"/>
    <property type="match status" value="1"/>
</dbReference>
<dbReference type="AlphaFoldDB" id="A0A7M7NJ45"/>
<reference evidence="5" key="1">
    <citation type="submission" date="2015-02" db="EMBL/GenBank/DDBJ databases">
        <title>Genome sequencing for Strongylocentrotus purpuratus.</title>
        <authorList>
            <person name="Murali S."/>
            <person name="Liu Y."/>
            <person name="Vee V."/>
            <person name="English A."/>
            <person name="Wang M."/>
            <person name="Skinner E."/>
            <person name="Han Y."/>
            <person name="Muzny D.M."/>
            <person name="Worley K.C."/>
            <person name="Gibbs R.A."/>
        </authorList>
    </citation>
    <scope>NUCLEOTIDE SEQUENCE</scope>
</reference>
<evidence type="ECO:0000256" key="1">
    <source>
        <dbReference type="RuleBase" id="RU000383"/>
    </source>
</evidence>
<dbReference type="InterPro" id="IPR013763">
    <property type="entry name" value="Cyclin-like_dom"/>
</dbReference>
<keyword evidence="5" id="KW-1185">Reference proteome</keyword>
<comment type="similarity">
    <text evidence="1">Belongs to the cyclin family.</text>
</comment>
<reference evidence="4" key="2">
    <citation type="submission" date="2021-01" db="UniProtKB">
        <authorList>
            <consortium name="EnsemblMetazoa"/>
        </authorList>
    </citation>
    <scope>IDENTIFICATION</scope>
</reference>
<dbReference type="OMA" id="MPSTFHL"/>
<dbReference type="InterPro" id="IPR039361">
    <property type="entry name" value="Cyclin"/>
</dbReference>
<evidence type="ECO:0000256" key="2">
    <source>
        <dbReference type="SAM" id="MobiDB-lite"/>
    </source>
</evidence>
<proteinExistence type="inferred from homology"/>
<dbReference type="PANTHER" id="PTHR10177">
    <property type="entry name" value="CYCLINS"/>
    <property type="match status" value="1"/>
</dbReference>
<evidence type="ECO:0000313" key="4">
    <source>
        <dbReference type="EnsemblMetazoa" id="XP_030836522"/>
    </source>
</evidence>
<feature type="region of interest" description="Disordered" evidence="2">
    <location>
        <begin position="260"/>
        <end position="294"/>
    </location>
</feature>
<accession>A0A7M7NJ45</accession>
<dbReference type="GO" id="GO:0000082">
    <property type="term" value="P:G1/S transition of mitotic cell cycle"/>
    <property type="evidence" value="ECO:0000318"/>
    <property type="project" value="GO_Central"/>
</dbReference>
<dbReference type="InterPro" id="IPR036915">
    <property type="entry name" value="Cyclin-like_sf"/>
</dbReference>
<dbReference type="Gene3D" id="1.10.472.10">
    <property type="entry name" value="Cyclin-like"/>
    <property type="match status" value="2"/>
</dbReference>
<dbReference type="FunFam" id="1.10.472.10:FF:000006">
    <property type="entry name" value="Cyclin I"/>
    <property type="match status" value="1"/>
</dbReference>
<keyword evidence="1" id="KW-0195">Cyclin</keyword>
<feature type="compositionally biased region" description="Polar residues" evidence="2">
    <location>
        <begin position="352"/>
        <end position="365"/>
    </location>
</feature>
<dbReference type="Proteomes" id="UP000007110">
    <property type="component" value="Unassembled WGS sequence"/>
</dbReference>
<dbReference type="GO" id="GO:0016538">
    <property type="term" value="F:cyclin-dependent protein serine/threonine kinase regulator activity"/>
    <property type="evidence" value="ECO:0000318"/>
    <property type="project" value="GO_Central"/>
</dbReference>
<dbReference type="GO" id="GO:0005634">
    <property type="term" value="C:nucleus"/>
    <property type="evidence" value="ECO:0000318"/>
    <property type="project" value="GO_Central"/>
</dbReference>
<dbReference type="SMART" id="SM00385">
    <property type="entry name" value="CYCLIN"/>
    <property type="match status" value="1"/>
</dbReference>
<sequence length="365" mass="41235">MLDIPPIKRVQLKELNSRLCSAINKERQSWKPLLIKDPQDSETEIGPNQRDEMVQWLLELNVKFRFCPETYMLSVTLLDQCLMAVKARPKYLRCITITCFFLAAKMKEEDEMVPATQDFVRDSQCGCTVSEVLRMERVVLDKLKWELNFVNGLDFLQIFHALLMTQRPTLLEDLHHMTPSRHLSMLTGRLSQCMTNHQLAACRGSTLALAMLSLELEVLAEDWLPLTIVLQRMVGVDNQWLIRSRELITYTLFGHSASHRMPSTRPISPPNPVSPPVVNSQKATPNKAKRKKSEIHENVYGNVKRLIDKGKCDMTLPTCPIPAISAQGGKTTVTPPGSCGKEVRQQDGDESLPSSHPPLTSIPVT</sequence>
<feature type="region of interest" description="Disordered" evidence="2">
    <location>
        <begin position="326"/>
        <end position="365"/>
    </location>
</feature>
<dbReference type="OrthoDB" id="769138at2759"/>
<protein>
    <recommendedName>
        <fullName evidence="3">Cyclin-like domain-containing protein</fullName>
    </recommendedName>
</protein>
<dbReference type="SUPFAM" id="SSF47954">
    <property type="entry name" value="Cyclin-like"/>
    <property type="match status" value="1"/>
</dbReference>
<dbReference type="EnsemblMetazoa" id="XM_789061">
    <property type="protein sequence ID" value="XP_794154"/>
    <property type="gene ID" value="LOC589420"/>
</dbReference>
<feature type="domain" description="Cyclin-like" evidence="3">
    <location>
        <begin position="55"/>
        <end position="141"/>
    </location>
</feature>
<dbReference type="InterPro" id="IPR006671">
    <property type="entry name" value="Cyclin_N"/>
</dbReference>
<dbReference type="CDD" id="cd20526">
    <property type="entry name" value="CYCLIN_CCNI-like"/>
    <property type="match status" value="1"/>
</dbReference>
<evidence type="ECO:0000259" key="3">
    <source>
        <dbReference type="SMART" id="SM00385"/>
    </source>
</evidence>
<dbReference type="GO" id="GO:0005737">
    <property type="term" value="C:cytoplasm"/>
    <property type="evidence" value="ECO:0000318"/>
    <property type="project" value="GO_Central"/>
</dbReference>
<dbReference type="GeneID" id="589420"/>
<dbReference type="CTD" id="10983"/>
<dbReference type="RefSeq" id="XP_794154.3">
    <property type="nucleotide sequence ID" value="XM_789061.4"/>
</dbReference>
<dbReference type="EnsemblMetazoa" id="XM_030980662">
    <property type="protein sequence ID" value="XP_030836522"/>
    <property type="gene ID" value="LOC589420"/>
</dbReference>
<dbReference type="GO" id="GO:0000307">
    <property type="term" value="C:cyclin-dependent protein kinase holoenzyme complex"/>
    <property type="evidence" value="ECO:0000318"/>
    <property type="project" value="GO_Central"/>
</dbReference>
<evidence type="ECO:0000313" key="5">
    <source>
        <dbReference type="Proteomes" id="UP000007110"/>
    </source>
</evidence>